<organism evidence="2 3">
    <name type="scientific">Actomonas aquatica</name>
    <dbReference type="NCBI Taxonomy" id="2866162"/>
    <lineage>
        <taxon>Bacteria</taxon>
        <taxon>Pseudomonadati</taxon>
        <taxon>Verrucomicrobiota</taxon>
        <taxon>Opitutia</taxon>
        <taxon>Opitutales</taxon>
        <taxon>Opitutaceae</taxon>
        <taxon>Actomonas</taxon>
    </lineage>
</organism>
<reference evidence="2 3" key="1">
    <citation type="submission" date="2023-12" db="EMBL/GenBank/DDBJ databases">
        <title>Description of an unclassified Opitutus bacterium of Verrucomicrobiota.</title>
        <authorList>
            <person name="Zhang D.-F."/>
        </authorList>
    </citation>
    <scope>NUCLEOTIDE SEQUENCE [LARGE SCALE GENOMIC DNA]</scope>
    <source>
        <strain evidence="2 3">WL0086</strain>
    </source>
</reference>
<sequence>MPNDTTFDVRPLLRAGREPYAQLRALINALQPGDSLTVIAPFLPSPLIELCRSLGHEVSPTHRADGAWSTRITRLE</sequence>
<protein>
    <submittedName>
        <fullName evidence="2">DUF2249 domain-containing protein</fullName>
    </submittedName>
</protein>
<feature type="domain" description="DUF2249" evidence="1">
    <location>
        <begin position="6"/>
        <end position="74"/>
    </location>
</feature>
<keyword evidence="3" id="KW-1185">Reference proteome</keyword>
<accession>A0ABZ1C4N4</accession>
<dbReference type="EMBL" id="CP139781">
    <property type="protein sequence ID" value="WRQ86539.1"/>
    <property type="molecule type" value="Genomic_DNA"/>
</dbReference>
<dbReference type="Proteomes" id="UP000738431">
    <property type="component" value="Chromosome"/>
</dbReference>
<dbReference type="InterPro" id="IPR036868">
    <property type="entry name" value="TusA-like_sf"/>
</dbReference>
<evidence type="ECO:0000313" key="3">
    <source>
        <dbReference type="Proteomes" id="UP000738431"/>
    </source>
</evidence>
<dbReference type="InterPro" id="IPR018720">
    <property type="entry name" value="DUF2249"/>
</dbReference>
<gene>
    <name evidence="2" type="ORF">K1X11_017140</name>
</gene>
<evidence type="ECO:0000313" key="2">
    <source>
        <dbReference type="EMBL" id="WRQ86539.1"/>
    </source>
</evidence>
<evidence type="ECO:0000259" key="1">
    <source>
        <dbReference type="Pfam" id="PF10006"/>
    </source>
</evidence>
<proteinExistence type="predicted"/>
<dbReference type="Pfam" id="PF10006">
    <property type="entry name" value="DUF2249"/>
    <property type="match status" value="1"/>
</dbReference>
<dbReference type="SUPFAM" id="SSF64307">
    <property type="entry name" value="SirA-like"/>
    <property type="match status" value="1"/>
</dbReference>
<name>A0ABZ1C4N4_9BACT</name>
<dbReference type="RefSeq" id="WP_221033222.1">
    <property type="nucleotide sequence ID" value="NZ_CP139781.1"/>
</dbReference>